<evidence type="ECO:0000256" key="8">
    <source>
        <dbReference type="SAM" id="SignalP"/>
    </source>
</evidence>
<evidence type="ECO:0000313" key="11">
    <source>
        <dbReference type="Proteomes" id="UP000261540"/>
    </source>
</evidence>
<dbReference type="Gene3D" id="2.40.10.10">
    <property type="entry name" value="Trypsin-like serine proteases"/>
    <property type="match status" value="1"/>
</dbReference>
<dbReference type="PROSITE" id="PS00135">
    <property type="entry name" value="TRYPSIN_SER"/>
    <property type="match status" value="1"/>
</dbReference>
<evidence type="ECO:0000256" key="7">
    <source>
        <dbReference type="SAM" id="Phobius"/>
    </source>
</evidence>
<evidence type="ECO:0000256" key="5">
    <source>
        <dbReference type="ARBA" id="ARBA00023157"/>
    </source>
</evidence>
<dbReference type="PANTHER" id="PTHR24252:SF7">
    <property type="entry name" value="HYALIN"/>
    <property type="match status" value="1"/>
</dbReference>
<organism evidence="10 11">
    <name type="scientific">Paramormyrops kingsleyae</name>
    <dbReference type="NCBI Taxonomy" id="1676925"/>
    <lineage>
        <taxon>Eukaryota</taxon>
        <taxon>Metazoa</taxon>
        <taxon>Chordata</taxon>
        <taxon>Craniata</taxon>
        <taxon>Vertebrata</taxon>
        <taxon>Euteleostomi</taxon>
        <taxon>Actinopterygii</taxon>
        <taxon>Neopterygii</taxon>
        <taxon>Teleostei</taxon>
        <taxon>Osteoglossocephala</taxon>
        <taxon>Osteoglossomorpha</taxon>
        <taxon>Osteoglossiformes</taxon>
        <taxon>Mormyridae</taxon>
        <taxon>Paramormyrops</taxon>
    </lineage>
</organism>
<evidence type="ECO:0000256" key="2">
    <source>
        <dbReference type="ARBA" id="ARBA00022729"/>
    </source>
</evidence>
<dbReference type="CDD" id="cd00190">
    <property type="entry name" value="Tryp_SPc"/>
    <property type="match status" value="1"/>
</dbReference>
<dbReference type="InterPro" id="IPR001254">
    <property type="entry name" value="Trypsin_dom"/>
</dbReference>
<evidence type="ECO:0000259" key="9">
    <source>
        <dbReference type="PROSITE" id="PS50240"/>
    </source>
</evidence>
<dbReference type="OrthoDB" id="546450at2759"/>
<dbReference type="InterPro" id="IPR009003">
    <property type="entry name" value="Peptidase_S1_PA"/>
</dbReference>
<dbReference type="KEGG" id="pki:111838787"/>
<sequence length="310" mass="33217">MRMVDSDFLVIIHLVMLGFWTCEAQVCGQPPITNRIVGGTNALEGAWPWQVDIQTSVDGHICGGSIISEYWVLSAAHCFTQPITPSIYLLYLGRYYLNGNNQYEQQKSVANVVILNGYTDTDHGKDLALVQLDSPVTWSDYIQPICLPSASTLFPDGMLCYVTGWGYTQEGVSLSGAGILQQVGVPIIDQNSCQAMYQIGTGSPVSILSDMICAGYQQGGKDSCQGDSGGPLVCQVINNTWVQAGVVSFGDGCAQTNRPGIYTKLSSYTDFITSNVPDAQVIGGASHIWVSGTVVLANILASLVAVVLLR</sequence>
<protein>
    <submittedName>
        <fullName evidence="10">Serine protease 33-like</fullName>
    </submittedName>
</protein>
<reference evidence="10" key="2">
    <citation type="submission" date="2025-09" db="UniProtKB">
        <authorList>
            <consortium name="Ensembl"/>
        </authorList>
    </citation>
    <scope>IDENTIFICATION</scope>
</reference>
<reference evidence="10" key="1">
    <citation type="submission" date="2025-08" db="UniProtKB">
        <authorList>
            <consortium name="Ensembl"/>
        </authorList>
    </citation>
    <scope>IDENTIFICATION</scope>
</reference>
<name>A0A3B3QYX3_9TELE</name>
<dbReference type="PRINTS" id="PR00722">
    <property type="entry name" value="CHYMOTRYPSIN"/>
</dbReference>
<feature type="domain" description="Peptidase S1" evidence="9">
    <location>
        <begin position="36"/>
        <end position="277"/>
    </location>
</feature>
<feature type="signal peptide" evidence="8">
    <location>
        <begin position="1"/>
        <end position="24"/>
    </location>
</feature>
<keyword evidence="7" id="KW-0472">Membrane</keyword>
<dbReference type="PANTHER" id="PTHR24252">
    <property type="entry name" value="ACROSIN-RELATED"/>
    <property type="match status" value="1"/>
</dbReference>
<accession>A0A3B3QYX3</accession>
<keyword evidence="3 6" id="KW-0378">Hydrolase</keyword>
<dbReference type="GO" id="GO:0006508">
    <property type="term" value="P:proteolysis"/>
    <property type="evidence" value="ECO:0007669"/>
    <property type="project" value="UniProtKB-KW"/>
</dbReference>
<evidence type="ECO:0000256" key="6">
    <source>
        <dbReference type="RuleBase" id="RU363034"/>
    </source>
</evidence>
<dbReference type="GO" id="GO:0004252">
    <property type="term" value="F:serine-type endopeptidase activity"/>
    <property type="evidence" value="ECO:0007669"/>
    <property type="project" value="InterPro"/>
</dbReference>
<dbReference type="PROSITE" id="PS00134">
    <property type="entry name" value="TRYPSIN_HIS"/>
    <property type="match status" value="1"/>
</dbReference>
<keyword evidence="7" id="KW-0812">Transmembrane</keyword>
<dbReference type="AlphaFoldDB" id="A0A3B3QYX3"/>
<dbReference type="InterPro" id="IPR018114">
    <property type="entry name" value="TRYPSIN_HIS"/>
</dbReference>
<dbReference type="SUPFAM" id="SSF50494">
    <property type="entry name" value="Trypsin-like serine proteases"/>
    <property type="match status" value="1"/>
</dbReference>
<feature type="transmembrane region" description="Helical" evidence="7">
    <location>
        <begin position="288"/>
        <end position="309"/>
    </location>
</feature>
<keyword evidence="7" id="KW-1133">Transmembrane helix</keyword>
<dbReference type="Pfam" id="PF00089">
    <property type="entry name" value="Trypsin"/>
    <property type="match status" value="1"/>
</dbReference>
<keyword evidence="1 6" id="KW-0645">Protease</keyword>
<evidence type="ECO:0000256" key="4">
    <source>
        <dbReference type="ARBA" id="ARBA00022825"/>
    </source>
</evidence>
<dbReference type="Proteomes" id="UP000261540">
    <property type="component" value="Unplaced"/>
</dbReference>
<evidence type="ECO:0000313" key="10">
    <source>
        <dbReference type="Ensembl" id="ENSPKIP00000010845.1"/>
    </source>
</evidence>
<proteinExistence type="predicted"/>
<keyword evidence="5" id="KW-1015">Disulfide bond</keyword>
<keyword evidence="4 6" id="KW-0720">Serine protease</keyword>
<dbReference type="InterPro" id="IPR033116">
    <property type="entry name" value="TRYPSIN_SER"/>
</dbReference>
<dbReference type="InterPro" id="IPR001314">
    <property type="entry name" value="Peptidase_S1A"/>
</dbReference>
<keyword evidence="11" id="KW-1185">Reference proteome</keyword>
<evidence type="ECO:0000256" key="1">
    <source>
        <dbReference type="ARBA" id="ARBA00022670"/>
    </source>
</evidence>
<evidence type="ECO:0000256" key="3">
    <source>
        <dbReference type="ARBA" id="ARBA00022801"/>
    </source>
</evidence>
<dbReference type="STRING" id="1676925.ENSPKIP00000010845"/>
<dbReference type="InterPro" id="IPR043504">
    <property type="entry name" value="Peptidase_S1_PA_chymotrypsin"/>
</dbReference>
<feature type="chain" id="PRO_5017176404" evidence="8">
    <location>
        <begin position="25"/>
        <end position="310"/>
    </location>
</feature>
<dbReference type="GeneTree" id="ENSGT00940000166391"/>
<dbReference type="FunFam" id="2.40.10.10:FF:000024">
    <property type="entry name" value="Serine protease 53"/>
    <property type="match status" value="1"/>
</dbReference>
<dbReference type="Ensembl" id="ENSPKIT00000034983.1">
    <property type="protein sequence ID" value="ENSPKIP00000010845.1"/>
    <property type="gene ID" value="ENSPKIG00000025399.1"/>
</dbReference>
<keyword evidence="2 8" id="KW-0732">Signal</keyword>
<dbReference type="PROSITE" id="PS50240">
    <property type="entry name" value="TRYPSIN_DOM"/>
    <property type="match status" value="1"/>
</dbReference>
<dbReference type="SMART" id="SM00020">
    <property type="entry name" value="Tryp_SPc"/>
    <property type="match status" value="1"/>
</dbReference>